<dbReference type="InterPro" id="IPR011453">
    <property type="entry name" value="DUF1559"/>
</dbReference>
<gene>
    <name evidence="3" type="ORF">DSM3645_10677</name>
</gene>
<dbReference type="Proteomes" id="UP000004358">
    <property type="component" value="Unassembled WGS sequence"/>
</dbReference>
<evidence type="ECO:0000256" key="1">
    <source>
        <dbReference type="SAM" id="MobiDB-lite"/>
    </source>
</evidence>
<dbReference type="PANTHER" id="PTHR30093">
    <property type="entry name" value="GENERAL SECRETION PATHWAY PROTEIN G"/>
    <property type="match status" value="1"/>
</dbReference>
<comment type="caution">
    <text evidence="3">The sequence shown here is derived from an EMBL/GenBank/DDBJ whole genome shotgun (WGS) entry which is preliminary data.</text>
</comment>
<dbReference type="HOGENOM" id="CLU_041661_0_0_0"/>
<reference evidence="3 4" key="1">
    <citation type="submission" date="2006-02" db="EMBL/GenBank/DDBJ databases">
        <authorList>
            <person name="Amann R."/>
            <person name="Ferriera S."/>
            <person name="Johnson J."/>
            <person name="Kravitz S."/>
            <person name="Halpern A."/>
            <person name="Remington K."/>
            <person name="Beeson K."/>
            <person name="Tran B."/>
            <person name="Rogers Y.-H."/>
            <person name="Friedman R."/>
            <person name="Venter J.C."/>
        </authorList>
    </citation>
    <scope>NUCLEOTIDE SEQUENCE [LARGE SCALE GENOMIC DNA]</scope>
    <source>
        <strain evidence="3 4">DSM 3645</strain>
    </source>
</reference>
<dbReference type="EMBL" id="AANZ01000009">
    <property type="protein sequence ID" value="EAQ80303.1"/>
    <property type="molecule type" value="Genomic_DNA"/>
</dbReference>
<name>A3ZSN1_9BACT</name>
<feature type="region of interest" description="Disordered" evidence="1">
    <location>
        <begin position="272"/>
        <end position="307"/>
    </location>
</feature>
<proteinExistence type="predicted"/>
<dbReference type="InterPro" id="IPR027558">
    <property type="entry name" value="Pre_pil_HX9DG_C"/>
</dbReference>
<dbReference type="Pfam" id="PF07596">
    <property type="entry name" value="SBP_bac_10"/>
    <property type="match status" value="1"/>
</dbReference>
<accession>A3ZSN1</accession>
<evidence type="ECO:0000313" key="4">
    <source>
        <dbReference type="Proteomes" id="UP000004358"/>
    </source>
</evidence>
<feature type="domain" description="DUF1559" evidence="2">
    <location>
        <begin position="1"/>
        <end position="270"/>
    </location>
</feature>
<evidence type="ECO:0000259" key="2">
    <source>
        <dbReference type="Pfam" id="PF07596"/>
    </source>
</evidence>
<organism evidence="3 4">
    <name type="scientific">Blastopirellula marina DSM 3645</name>
    <dbReference type="NCBI Taxonomy" id="314230"/>
    <lineage>
        <taxon>Bacteria</taxon>
        <taxon>Pseudomonadati</taxon>
        <taxon>Planctomycetota</taxon>
        <taxon>Planctomycetia</taxon>
        <taxon>Pirellulales</taxon>
        <taxon>Pirellulaceae</taxon>
        <taxon>Blastopirellula</taxon>
    </lineage>
</organism>
<dbReference type="PANTHER" id="PTHR30093:SF2">
    <property type="entry name" value="TYPE II SECRETION SYSTEM PROTEIN H"/>
    <property type="match status" value="1"/>
</dbReference>
<dbReference type="AlphaFoldDB" id="A3ZSN1"/>
<dbReference type="NCBIfam" id="TIGR04294">
    <property type="entry name" value="pre_pil_HX9DG"/>
    <property type="match status" value="1"/>
</dbReference>
<protein>
    <recommendedName>
        <fullName evidence="2">DUF1559 domain-containing protein</fullName>
    </recommendedName>
</protein>
<sequence>MQCSNNQKQLGIALHNYHDTFGAFPARSSGTGAPGTGGEVSRLSGTFFLLPFMEQQALYDNLRGIFVWNDPFKIRVGAMLCPSDSEIAPDGKDPNGQNAAGVTNYVLCSGDSPVGICETTNRPNPAVPRTSRGMFAYMTWYGFRDCTDGSSNTLAFSELARGIEKRSLGMVSNTTATNPAACTASISTSASNKYSADSWSSGANRGFRIFDGSEIFAGFNTITPPNGASCFTGTKDHYEPGMFAASSRHPGGVLGCFTDGSVSFITETINTGDQSTTAPARDDGGQSPYGVWGALGTRSGGESKQLP</sequence>
<evidence type="ECO:0000313" key="3">
    <source>
        <dbReference type="EMBL" id="EAQ80303.1"/>
    </source>
</evidence>
<dbReference type="eggNOG" id="COG2165">
    <property type="taxonomic scope" value="Bacteria"/>
</dbReference>